<keyword evidence="2" id="KW-0472">Membrane</keyword>
<feature type="compositionally biased region" description="Low complexity" evidence="1">
    <location>
        <begin position="17"/>
        <end position="37"/>
    </location>
</feature>
<dbReference type="PATRIC" id="fig|400772.4.peg.1318"/>
<keyword evidence="2" id="KW-0812">Transmembrane</keyword>
<feature type="region of interest" description="Disordered" evidence="1">
    <location>
        <begin position="1"/>
        <end position="42"/>
    </location>
</feature>
<dbReference type="EMBL" id="JYIY01000070">
    <property type="protein sequence ID" value="KJL36959.1"/>
    <property type="molecule type" value="Genomic_DNA"/>
</dbReference>
<keyword evidence="4" id="KW-1185">Reference proteome</keyword>
<evidence type="ECO:0000313" key="3">
    <source>
        <dbReference type="EMBL" id="KJL36959.1"/>
    </source>
</evidence>
<protein>
    <submittedName>
        <fullName evidence="3">Uncharacterized protein</fullName>
    </submittedName>
</protein>
<keyword evidence="2" id="KW-1133">Transmembrane helix</keyword>
<feature type="transmembrane region" description="Helical" evidence="2">
    <location>
        <begin position="65"/>
        <end position="84"/>
    </location>
</feature>
<dbReference type="STRING" id="400772.RR49_01295"/>
<dbReference type="RefSeq" id="WP_048809151.1">
    <property type="nucleotide sequence ID" value="NZ_JYIY01000070.1"/>
</dbReference>
<dbReference type="OrthoDB" id="5079801at2"/>
<reference evidence="3 4" key="1">
    <citation type="submission" date="2015-02" db="EMBL/GenBank/DDBJ databases">
        <title>Draft genome sequences of ten Microbacterium spp. with emphasis on heavy metal contaminated environments.</title>
        <authorList>
            <person name="Corretto E."/>
        </authorList>
    </citation>
    <scope>NUCLEOTIDE SEQUENCE [LARGE SCALE GENOMIC DNA]</scope>
    <source>
        <strain evidence="3 4">DSM 18659</strain>
    </source>
</reference>
<dbReference type="AlphaFoldDB" id="A0A0F0LW86"/>
<comment type="caution">
    <text evidence="3">The sequence shown here is derived from an EMBL/GenBank/DDBJ whole genome shotgun (WGS) entry which is preliminary data.</text>
</comment>
<evidence type="ECO:0000256" key="1">
    <source>
        <dbReference type="SAM" id="MobiDB-lite"/>
    </source>
</evidence>
<proteinExistence type="predicted"/>
<dbReference type="Proteomes" id="UP000033451">
    <property type="component" value="Unassembled WGS sequence"/>
</dbReference>
<accession>A0A0F0LW86</accession>
<name>A0A0F0LW86_9MICO</name>
<feature type="transmembrane region" description="Helical" evidence="2">
    <location>
        <begin position="166"/>
        <end position="189"/>
    </location>
</feature>
<feature type="transmembrane region" description="Helical" evidence="2">
    <location>
        <begin position="125"/>
        <end position="146"/>
    </location>
</feature>
<organism evidence="3 4">
    <name type="scientific">Microbacterium ginsengisoli</name>
    <dbReference type="NCBI Taxonomy" id="400772"/>
    <lineage>
        <taxon>Bacteria</taxon>
        <taxon>Bacillati</taxon>
        <taxon>Actinomycetota</taxon>
        <taxon>Actinomycetes</taxon>
        <taxon>Micrococcales</taxon>
        <taxon>Microbacteriaceae</taxon>
        <taxon>Microbacterium</taxon>
    </lineage>
</organism>
<sequence>MTDAAPTAPADRPDPSSPTREPAPTAVATTSPAPVETGAAAPDRSESLVPVASPIGVGPFSVREVVLGGVWFLAFVISFLPYLPPLPYPIWAVGLDWVLTVAVPTVAVGLLALRRLSPGAIRRVGSLGLDQFASVAFSISLVAWLAQLWNAAAVVRTYGGAPFAPVIWIEIVLALAGVALTVAAPLIPFARDDFRGRERADAHPAAAPVRPVAPRPARVAVVARSVATAETAAPVVASPTVAPAVGVAAPEPTPNTVRTGQPFWALLPDERTVVDAEGAPVFTIGPAAWALVIEDRDGVFVVRHDDGRVGFLHESAGAVRG</sequence>
<gene>
    <name evidence="3" type="ORF">RR49_01295</name>
</gene>
<evidence type="ECO:0000256" key="2">
    <source>
        <dbReference type="SAM" id="Phobius"/>
    </source>
</evidence>
<feature type="compositionally biased region" description="Low complexity" evidence="1">
    <location>
        <begin position="1"/>
        <end position="10"/>
    </location>
</feature>
<evidence type="ECO:0000313" key="4">
    <source>
        <dbReference type="Proteomes" id="UP000033451"/>
    </source>
</evidence>
<feature type="transmembrane region" description="Helical" evidence="2">
    <location>
        <begin position="90"/>
        <end position="113"/>
    </location>
</feature>